<protein>
    <submittedName>
        <fullName evidence="2">Carbohydrate ABC transporter substrate-binding protein, CUT1 family</fullName>
    </submittedName>
</protein>
<dbReference type="InterPro" id="IPR050490">
    <property type="entry name" value="Bact_solute-bd_prot1"/>
</dbReference>
<organism evidence="2 3">
    <name type="scientific">Actinacidiphila glaucinigra</name>
    <dbReference type="NCBI Taxonomy" id="235986"/>
    <lineage>
        <taxon>Bacteria</taxon>
        <taxon>Bacillati</taxon>
        <taxon>Actinomycetota</taxon>
        <taxon>Actinomycetes</taxon>
        <taxon>Kitasatosporales</taxon>
        <taxon>Streptomycetaceae</taxon>
        <taxon>Actinacidiphila</taxon>
    </lineage>
</organism>
<dbReference type="PANTHER" id="PTHR43649:SF32">
    <property type="entry name" value="SUGAR BINDING SECRETED PROTEIN"/>
    <property type="match status" value="1"/>
</dbReference>
<dbReference type="SUPFAM" id="SSF53850">
    <property type="entry name" value="Periplasmic binding protein-like II"/>
    <property type="match status" value="1"/>
</dbReference>
<dbReference type="AlphaFoldDB" id="A0A239FXV4"/>
<sequence length="424" mass="45225">MDLSRRRFLQATVLTAAAAGLTAACGGGGAGGTRNGKNLTLWYWGGGLSDKVVKDAEAHFTEVTLKSAQIGGDFKQKLLTTLTGGQSVPDITGIKGEDMASFLPNANRFLDLNDLGFKDVAPQYLEWKTKLARSEDGRQIGFPIDIGPTAMFYRADFFEQAGLPSEPEEVAAQIKTWDDWLAAGRELHKAVPSASLINSASAVFDIAVGQGTQRFIDTGNHFVGDQDHIRTAWDLAVRPYELGLDAKINDNSWNAAIAKGTLATELGAAWHALDISSAAPDSKGKWRVAPMPGGPSNLGGSFLALPRQCRNPEQAFKVVSWLLSPANDARGFADAAIFPAAPAAYAMPQMTAGDPYFGGQKTIDVFGPAAKAIPAAYEAPADAALMARYKTELTNVETKGKKPDDAWKDAVAQAKQIAQRQGVR</sequence>
<dbReference type="OrthoDB" id="3226017at2"/>
<dbReference type="InterPro" id="IPR006311">
    <property type="entry name" value="TAT_signal"/>
</dbReference>
<reference evidence="2 3" key="1">
    <citation type="submission" date="2017-06" db="EMBL/GenBank/DDBJ databases">
        <authorList>
            <person name="Kim H.J."/>
            <person name="Triplett B.A."/>
        </authorList>
    </citation>
    <scope>NUCLEOTIDE SEQUENCE [LARGE SCALE GENOMIC DNA]</scope>
    <source>
        <strain evidence="2 3">CGMCC 4.1858</strain>
    </source>
</reference>
<feature type="signal peptide" evidence="1">
    <location>
        <begin position="1"/>
        <end position="18"/>
    </location>
</feature>
<dbReference type="Gene3D" id="3.40.190.10">
    <property type="entry name" value="Periplasmic binding protein-like II"/>
    <property type="match status" value="1"/>
</dbReference>
<evidence type="ECO:0000256" key="1">
    <source>
        <dbReference type="SAM" id="SignalP"/>
    </source>
</evidence>
<dbReference type="Pfam" id="PF01547">
    <property type="entry name" value="SBP_bac_1"/>
    <property type="match status" value="1"/>
</dbReference>
<name>A0A239FXV4_9ACTN</name>
<dbReference type="PROSITE" id="PS51318">
    <property type="entry name" value="TAT"/>
    <property type="match status" value="1"/>
</dbReference>
<evidence type="ECO:0000313" key="3">
    <source>
        <dbReference type="Proteomes" id="UP000198280"/>
    </source>
</evidence>
<evidence type="ECO:0000313" key="2">
    <source>
        <dbReference type="EMBL" id="SNS61298.1"/>
    </source>
</evidence>
<dbReference type="EMBL" id="FZOF01000007">
    <property type="protein sequence ID" value="SNS61298.1"/>
    <property type="molecule type" value="Genomic_DNA"/>
</dbReference>
<accession>A0A239FXV4</accession>
<dbReference type="InterPro" id="IPR006059">
    <property type="entry name" value="SBP"/>
</dbReference>
<dbReference type="RefSeq" id="WP_089224568.1">
    <property type="nucleotide sequence ID" value="NZ_FZOF01000007.1"/>
</dbReference>
<gene>
    <name evidence="2" type="ORF">SAMN05216252_107112</name>
</gene>
<dbReference type="Proteomes" id="UP000198280">
    <property type="component" value="Unassembled WGS sequence"/>
</dbReference>
<proteinExistence type="predicted"/>
<keyword evidence="1" id="KW-0732">Signal</keyword>
<dbReference type="PANTHER" id="PTHR43649">
    <property type="entry name" value="ARABINOSE-BINDING PROTEIN-RELATED"/>
    <property type="match status" value="1"/>
</dbReference>
<keyword evidence="3" id="KW-1185">Reference proteome</keyword>
<feature type="chain" id="PRO_5012692445" evidence="1">
    <location>
        <begin position="19"/>
        <end position="424"/>
    </location>
</feature>
<dbReference type="PROSITE" id="PS51257">
    <property type="entry name" value="PROKAR_LIPOPROTEIN"/>
    <property type="match status" value="1"/>
</dbReference>